<dbReference type="AlphaFoldDB" id="A0A6A4ELS7"/>
<protein>
    <submittedName>
        <fullName evidence="9">Uncharacterized protein</fullName>
    </submittedName>
</protein>
<evidence type="ECO:0000313" key="18">
    <source>
        <dbReference type="Proteomes" id="UP000476176"/>
    </source>
</evidence>
<dbReference type="Proteomes" id="UP000433483">
    <property type="component" value="Unassembled WGS sequence"/>
</dbReference>
<evidence type="ECO:0000313" key="14">
    <source>
        <dbReference type="Proteomes" id="UP000440367"/>
    </source>
</evidence>
<dbReference type="EMBL" id="QXFZ01000082">
    <property type="protein sequence ID" value="KAE9134468.1"/>
    <property type="molecule type" value="Genomic_DNA"/>
</dbReference>
<dbReference type="Proteomes" id="UP000429523">
    <property type="component" value="Unassembled WGS sequence"/>
</dbReference>
<evidence type="ECO:0000313" key="17">
    <source>
        <dbReference type="Proteomes" id="UP000460718"/>
    </source>
</evidence>
<dbReference type="EMBL" id="QXFW01000111">
    <property type="protein sequence ID" value="KAE9024696.1"/>
    <property type="molecule type" value="Genomic_DNA"/>
</dbReference>
<evidence type="ECO:0000313" key="8">
    <source>
        <dbReference type="EMBL" id="KAE9250423.1"/>
    </source>
</evidence>
<dbReference type="Proteomes" id="UP000476176">
    <property type="component" value="Unassembled WGS sequence"/>
</dbReference>
<dbReference type="EMBL" id="QXFY01000092">
    <property type="protein sequence ID" value="KAE9357539.1"/>
    <property type="molecule type" value="Genomic_DNA"/>
</dbReference>
<evidence type="ECO:0000313" key="3">
    <source>
        <dbReference type="EMBL" id="KAE9123745.1"/>
    </source>
</evidence>
<dbReference type="Proteomes" id="UP000486351">
    <property type="component" value="Unassembled WGS sequence"/>
</dbReference>
<evidence type="ECO:0000313" key="1">
    <source>
        <dbReference type="EMBL" id="KAE8945576.1"/>
    </source>
</evidence>
<dbReference type="EMBL" id="QXGD01000151">
    <property type="protein sequence ID" value="KAE9250423.1"/>
    <property type="molecule type" value="Genomic_DNA"/>
</dbReference>
<dbReference type="EMBL" id="QXGB01000235">
    <property type="protein sequence ID" value="KAE9223290.1"/>
    <property type="molecule type" value="Genomic_DNA"/>
</dbReference>
<dbReference type="EMBL" id="QXGF01000152">
    <property type="protein sequence ID" value="KAE8945576.1"/>
    <property type="molecule type" value="Genomic_DNA"/>
</dbReference>
<dbReference type="Proteomes" id="UP000440367">
    <property type="component" value="Unassembled WGS sequence"/>
</dbReference>
<evidence type="ECO:0000313" key="13">
    <source>
        <dbReference type="Proteomes" id="UP000437068"/>
    </source>
</evidence>
<evidence type="ECO:0000313" key="12">
    <source>
        <dbReference type="Proteomes" id="UP000433483"/>
    </source>
</evidence>
<proteinExistence type="predicted"/>
<dbReference type="Proteomes" id="UP000441208">
    <property type="component" value="Unassembled WGS sequence"/>
</dbReference>
<dbReference type="Proteomes" id="UP000440732">
    <property type="component" value="Unassembled WGS sequence"/>
</dbReference>
<evidence type="ECO:0000313" key="19">
    <source>
        <dbReference type="Proteomes" id="UP000486351"/>
    </source>
</evidence>
<dbReference type="OrthoDB" id="123195at2759"/>
<evidence type="ECO:0000313" key="7">
    <source>
        <dbReference type="EMBL" id="KAE9248799.1"/>
    </source>
</evidence>
<evidence type="ECO:0000313" key="5">
    <source>
        <dbReference type="EMBL" id="KAE9152597.1"/>
    </source>
</evidence>
<dbReference type="Proteomes" id="UP000437068">
    <property type="component" value="Unassembled WGS sequence"/>
</dbReference>
<evidence type="ECO:0000313" key="6">
    <source>
        <dbReference type="EMBL" id="KAE9223290.1"/>
    </source>
</evidence>
<comment type="caution">
    <text evidence="9">The sequence shown here is derived from an EMBL/GenBank/DDBJ whole genome shotgun (WGS) entry which is preliminary data.</text>
</comment>
<accession>A0A6A4ELS7</accession>
<evidence type="ECO:0000313" key="20">
    <source>
        <dbReference type="Proteomes" id="UP000488956"/>
    </source>
</evidence>
<evidence type="ECO:0000313" key="2">
    <source>
        <dbReference type="EMBL" id="KAE9024696.1"/>
    </source>
</evidence>
<gene>
    <name evidence="9" type="ORF">PF001_g3697</name>
    <name evidence="8" type="ORF">PF002_g4774</name>
    <name evidence="7" type="ORF">PF004_g3688</name>
    <name evidence="6" type="ORF">PF005_g6351</name>
    <name evidence="5" type="ORF">PF006_g3192</name>
    <name evidence="4" type="ORF">PF007_g2914</name>
    <name evidence="10" type="ORF">PF008_g3109</name>
    <name evidence="1" type="ORF">PF009_g4755</name>
    <name evidence="3" type="ORF">PF010_g6262</name>
    <name evidence="2" type="ORF">PF011_g3373</name>
</gene>
<name>A0A6A4ELS7_9STRA</name>
<keyword evidence="12" id="KW-1185">Reference proteome</keyword>
<evidence type="ECO:0000313" key="4">
    <source>
        <dbReference type="EMBL" id="KAE9134468.1"/>
    </source>
</evidence>
<evidence type="ECO:0000313" key="11">
    <source>
        <dbReference type="Proteomes" id="UP000429523"/>
    </source>
</evidence>
<dbReference type="Proteomes" id="UP000488956">
    <property type="component" value="Unassembled WGS sequence"/>
</dbReference>
<dbReference type="EMBL" id="QXGA01000099">
    <property type="protein sequence ID" value="KAE9152597.1"/>
    <property type="molecule type" value="Genomic_DNA"/>
</dbReference>
<sequence length="142" mass="15860">MPRMIDSFGDTYHCTVDSSPAGCIIHLRNEKMRDEWTCEVTFQNIDSLWSGSGPAMLCHAPFTAVGVLQDLIHGTSYCGTMYGSVTLTNKFSPYYMELQLKCQLQEVILEWKFPMVPKDVSALERRAASKALGSQEAVKLST</sequence>
<evidence type="ECO:0000313" key="16">
    <source>
        <dbReference type="Proteomes" id="UP000441208"/>
    </source>
</evidence>
<dbReference type="EMBL" id="QXGC01000119">
    <property type="protein sequence ID" value="KAE9248799.1"/>
    <property type="molecule type" value="Genomic_DNA"/>
</dbReference>
<evidence type="ECO:0000313" key="10">
    <source>
        <dbReference type="EMBL" id="KAE9357539.1"/>
    </source>
</evidence>
<dbReference type="EMBL" id="QXGE01000119">
    <property type="protein sequence ID" value="KAE9323884.1"/>
    <property type="molecule type" value="Genomic_DNA"/>
</dbReference>
<evidence type="ECO:0000313" key="15">
    <source>
        <dbReference type="Proteomes" id="UP000440732"/>
    </source>
</evidence>
<dbReference type="EMBL" id="QXFX01000248">
    <property type="protein sequence ID" value="KAE9123745.1"/>
    <property type="molecule type" value="Genomic_DNA"/>
</dbReference>
<evidence type="ECO:0000313" key="9">
    <source>
        <dbReference type="EMBL" id="KAE9323884.1"/>
    </source>
</evidence>
<dbReference type="Proteomes" id="UP000460718">
    <property type="component" value="Unassembled WGS sequence"/>
</dbReference>
<reference evidence="11 12" key="1">
    <citation type="submission" date="2018-08" db="EMBL/GenBank/DDBJ databases">
        <title>Genomic investigation of the strawberry pathogen Phytophthora fragariae indicates pathogenicity is determined by transcriptional variation in three key races.</title>
        <authorList>
            <person name="Adams T.M."/>
            <person name="Armitage A.D."/>
            <person name="Sobczyk M.K."/>
            <person name="Bates H.J."/>
            <person name="Dunwell J.M."/>
            <person name="Nellist C.F."/>
            <person name="Harrison R.J."/>
        </authorList>
    </citation>
    <scope>NUCLEOTIDE SEQUENCE [LARGE SCALE GENOMIC DNA]</scope>
    <source>
        <strain evidence="9 13">A4</strain>
        <strain evidence="8 14">BC-1</strain>
        <strain evidence="7 18">BC-23</strain>
        <strain evidence="6 12">NOV-27</strain>
        <strain evidence="5 15">NOV-5</strain>
        <strain evidence="4 16">NOV-71</strain>
        <strain evidence="10 19">NOV-77</strain>
        <strain evidence="1 11">NOV-9</strain>
        <strain evidence="3 20">ONT-3</strain>
        <strain evidence="2 17">SCRP245</strain>
    </source>
</reference>
<organism evidence="9 13">
    <name type="scientific">Phytophthora fragariae</name>
    <dbReference type="NCBI Taxonomy" id="53985"/>
    <lineage>
        <taxon>Eukaryota</taxon>
        <taxon>Sar</taxon>
        <taxon>Stramenopiles</taxon>
        <taxon>Oomycota</taxon>
        <taxon>Peronosporomycetes</taxon>
        <taxon>Peronosporales</taxon>
        <taxon>Peronosporaceae</taxon>
        <taxon>Phytophthora</taxon>
    </lineage>
</organism>